<dbReference type="GO" id="GO:0009279">
    <property type="term" value="C:cell outer membrane"/>
    <property type="evidence" value="ECO:0007669"/>
    <property type="project" value="UniProtKB-SubCell"/>
</dbReference>
<dbReference type="InterPro" id="IPR036942">
    <property type="entry name" value="Beta-barrel_TonB_sf"/>
</dbReference>
<reference key="1">
    <citation type="submission" date="2010-11" db="EMBL/GenBank/DDBJ databases">
        <title>The complete genome of Leadbetterella byssophila DSM 17132.</title>
        <authorList>
            <consortium name="US DOE Joint Genome Institute (JGI-PGF)"/>
            <person name="Lucas S."/>
            <person name="Copeland A."/>
            <person name="Lapidus A."/>
            <person name="Glavina del Rio T."/>
            <person name="Dalin E."/>
            <person name="Tice H."/>
            <person name="Bruce D."/>
            <person name="Goodwin L."/>
            <person name="Pitluck S."/>
            <person name="Kyrpides N."/>
            <person name="Mavromatis K."/>
            <person name="Ivanova N."/>
            <person name="Teshima H."/>
            <person name="Brettin T."/>
            <person name="Detter J.C."/>
            <person name="Han C."/>
            <person name="Tapia R."/>
            <person name="Land M."/>
            <person name="Hauser L."/>
            <person name="Markowitz V."/>
            <person name="Cheng J.-F."/>
            <person name="Hugenholtz P."/>
            <person name="Woyke T."/>
            <person name="Wu D."/>
            <person name="Tindall B."/>
            <person name="Pomrenke H.G."/>
            <person name="Brambilla E."/>
            <person name="Klenk H.-P."/>
            <person name="Eisen J.A."/>
        </authorList>
    </citation>
    <scope>NUCLEOTIDE SEQUENCE [LARGE SCALE GENOMIC DNA]</scope>
    <source>
        <strain>DSM 17132</strain>
    </source>
</reference>
<protein>
    <submittedName>
        <fullName evidence="8">TonB-dependent receptor plug</fullName>
    </submittedName>
</protein>
<keyword evidence="3" id="KW-1134">Transmembrane beta strand</keyword>
<evidence type="ECO:0000256" key="3">
    <source>
        <dbReference type="ARBA" id="ARBA00022452"/>
    </source>
</evidence>
<evidence type="ECO:0000313" key="9">
    <source>
        <dbReference type="Proteomes" id="UP000007435"/>
    </source>
</evidence>
<keyword evidence="2" id="KW-0813">Transport</keyword>
<dbReference type="eggNOG" id="COG4206">
    <property type="taxonomic scope" value="Bacteria"/>
</dbReference>
<dbReference type="STRING" id="649349.Lbys_3243"/>
<dbReference type="GO" id="GO:0044718">
    <property type="term" value="P:siderophore transmembrane transport"/>
    <property type="evidence" value="ECO:0007669"/>
    <property type="project" value="TreeGrafter"/>
</dbReference>
<keyword evidence="7" id="KW-0998">Cell outer membrane</keyword>
<keyword evidence="5" id="KW-0732">Signal</keyword>
<dbReference type="PANTHER" id="PTHR30069">
    <property type="entry name" value="TONB-DEPENDENT OUTER MEMBRANE RECEPTOR"/>
    <property type="match status" value="1"/>
</dbReference>
<keyword evidence="6" id="KW-0472">Membrane</keyword>
<dbReference type="Gene3D" id="2.40.170.20">
    <property type="entry name" value="TonB-dependent receptor, beta-barrel domain"/>
    <property type="match status" value="1"/>
</dbReference>
<sequence>MKILLLWICLFQNDSTSKILPEIKIKGRSLETIEDHLQKSGTVSLLKRGVYAAEPFLNGMSSERSRITLDGMMIYSACTDKMDPVTSYMEVTNLQKVDIHSGNGPSTSGGMDLIRRKSQFAPSNLKTTILSGFETNNKHKSLGIQSSKSSEHFYIDGDITWRNAENYKAGNKREILYSQFSKINGGLNIGFQPAKHHAYEVSMIYDLAQNIGYPSLPMDVAKAEAFIGSFQFNKHHFHPVFLDWKTRIYHNRITHIMDDSQRPNVPIRMDMPGWSKTSGIYSSLNGVKKAHSFKGLVHFHTNYSLAEMTMKSPGEKDMFMYTWPGINTSEWSLSLDDKVYLQKHLYLNANLSLSVNQQKMMKDFEGLYIFFPEASSSQSRFLTNTTWGISYEGNPYHFQFSLSYKERAPSVSEAYGFYLFNSNDGYDYIGNPDLPKENSYSIELAQALSKPHYQLKWDNQFFHLNNYILGQVKENLSPMTLGAQGVKIYAPLDYALLYRSNASLGIPFLSEWYWDLKALFQYTYGKDYGTLPFTPPLSYSSSLSYAKNRWLMKAEMEGARSTHEIPSYSIFHTEILYKSKDWQIKLRGENLMDQYYTTFSDWNKLPRMGRNLIINVAWSF</sequence>
<evidence type="ECO:0000256" key="6">
    <source>
        <dbReference type="ARBA" id="ARBA00023136"/>
    </source>
</evidence>
<proteinExistence type="predicted"/>
<dbReference type="Proteomes" id="UP000007435">
    <property type="component" value="Chromosome"/>
</dbReference>
<reference evidence="8 9" key="2">
    <citation type="journal article" date="2011" name="Stand. Genomic Sci.">
        <title>Complete genome sequence of Leadbetterella byssophila type strain (4M15).</title>
        <authorList>
            <person name="Abt B."/>
            <person name="Teshima H."/>
            <person name="Lucas S."/>
            <person name="Lapidus A."/>
            <person name="Del Rio T.G."/>
            <person name="Nolan M."/>
            <person name="Tice H."/>
            <person name="Cheng J.F."/>
            <person name="Pitluck S."/>
            <person name="Liolios K."/>
            <person name="Pagani I."/>
            <person name="Ivanova N."/>
            <person name="Mavromatis K."/>
            <person name="Pati A."/>
            <person name="Tapia R."/>
            <person name="Han C."/>
            <person name="Goodwin L."/>
            <person name="Chen A."/>
            <person name="Palaniappan K."/>
            <person name="Land M."/>
            <person name="Hauser L."/>
            <person name="Chang Y.J."/>
            <person name="Jeffries C.D."/>
            <person name="Rohde M."/>
            <person name="Goker M."/>
            <person name="Tindall B.J."/>
            <person name="Detter J.C."/>
            <person name="Woyke T."/>
            <person name="Bristow J."/>
            <person name="Eisen J.A."/>
            <person name="Markowitz V."/>
            <person name="Hugenholtz P."/>
            <person name="Klenk H.P."/>
            <person name="Kyrpides N.C."/>
        </authorList>
    </citation>
    <scope>NUCLEOTIDE SEQUENCE [LARGE SCALE GENOMIC DNA]</scope>
    <source>
        <strain evidence="9">DSM 17132 / JCM 16389 / KACC 11308 / NBRC 106382 / 4M15</strain>
    </source>
</reference>
<name>E4RVZ4_LEAB4</name>
<evidence type="ECO:0000256" key="1">
    <source>
        <dbReference type="ARBA" id="ARBA00004571"/>
    </source>
</evidence>
<accession>E4RVZ4</accession>
<keyword evidence="9" id="KW-1185">Reference proteome</keyword>
<evidence type="ECO:0000313" key="8">
    <source>
        <dbReference type="EMBL" id="ADQ18904.1"/>
    </source>
</evidence>
<dbReference type="RefSeq" id="WP_013409931.1">
    <property type="nucleotide sequence ID" value="NC_014655.1"/>
</dbReference>
<keyword evidence="8" id="KW-0675">Receptor</keyword>
<dbReference type="KEGG" id="lby:Lbys_3243"/>
<dbReference type="SUPFAM" id="SSF56935">
    <property type="entry name" value="Porins"/>
    <property type="match status" value="1"/>
</dbReference>
<keyword evidence="4" id="KW-0812">Transmembrane</keyword>
<dbReference type="InterPro" id="IPR039426">
    <property type="entry name" value="TonB-dep_rcpt-like"/>
</dbReference>
<dbReference type="AlphaFoldDB" id="E4RVZ4"/>
<dbReference type="OrthoDB" id="9782587at2"/>
<dbReference type="PANTHER" id="PTHR30069:SF29">
    <property type="entry name" value="HEMOGLOBIN AND HEMOGLOBIN-HAPTOGLOBIN-BINDING PROTEIN 1-RELATED"/>
    <property type="match status" value="1"/>
</dbReference>
<evidence type="ECO:0000256" key="4">
    <source>
        <dbReference type="ARBA" id="ARBA00022692"/>
    </source>
</evidence>
<organism evidence="8 9">
    <name type="scientific">Leadbetterella byssophila (strain DSM 17132 / JCM 16389 / KACC 11308 / NBRC 106382 / 4M15)</name>
    <dbReference type="NCBI Taxonomy" id="649349"/>
    <lineage>
        <taxon>Bacteria</taxon>
        <taxon>Pseudomonadati</taxon>
        <taxon>Bacteroidota</taxon>
        <taxon>Cytophagia</taxon>
        <taxon>Cytophagales</taxon>
        <taxon>Leadbetterellaceae</taxon>
        <taxon>Leadbetterella</taxon>
    </lineage>
</organism>
<evidence type="ECO:0000256" key="7">
    <source>
        <dbReference type="ARBA" id="ARBA00023237"/>
    </source>
</evidence>
<dbReference type="GO" id="GO:0015344">
    <property type="term" value="F:siderophore uptake transmembrane transporter activity"/>
    <property type="evidence" value="ECO:0007669"/>
    <property type="project" value="TreeGrafter"/>
</dbReference>
<evidence type="ECO:0000256" key="5">
    <source>
        <dbReference type="ARBA" id="ARBA00022729"/>
    </source>
</evidence>
<dbReference type="HOGENOM" id="CLU_014873_2_0_10"/>
<gene>
    <name evidence="8" type="ordered locus">Lbys_3243</name>
</gene>
<comment type="subcellular location">
    <subcellularLocation>
        <location evidence="1">Cell outer membrane</location>
        <topology evidence="1">Multi-pass membrane protein</topology>
    </subcellularLocation>
</comment>
<evidence type="ECO:0000256" key="2">
    <source>
        <dbReference type="ARBA" id="ARBA00022448"/>
    </source>
</evidence>
<dbReference type="EMBL" id="CP002305">
    <property type="protein sequence ID" value="ADQ18904.1"/>
    <property type="molecule type" value="Genomic_DNA"/>
</dbReference>